<evidence type="ECO:0000313" key="2">
    <source>
        <dbReference type="Proteomes" id="UP000887565"/>
    </source>
</evidence>
<protein>
    <submittedName>
        <fullName evidence="3">Uncharacterized protein</fullName>
    </submittedName>
</protein>
<evidence type="ECO:0000313" key="3">
    <source>
        <dbReference type="WBParaSite" id="nRc.2.0.1.t06961-RA"/>
    </source>
</evidence>
<dbReference type="WBParaSite" id="nRc.2.0.1.t06961-RA">
    <property type="protein sequence ID" value="nRc.2.0.1.t06961-RA"/>
    <property type="gene ID" value="nRc.2.0.1.g06961"/>
</dbReference>
<keyword evidence="1" id="KW-0472">Membrane</keyword>
<sequence length="188" mass="21275">MIDAARLQHNRNYGRLVDQIIEIDLIIPDKTAFVETPSAASIISKRSVGQGRSGRQKRLGSVALVFVALIVIETHAFIANTFQAVYVFATVGALTDNERWKVKPSAFILKIKALHFQSKIMYSSFSNETISVHKEFTFIEFVLSSMFIVFDVRPIRSILGITIDRHHRRIVETITAIRIKRFNAIVAT</sequence>
<evidence type="ECO:0000256" key="1">
    <source>
        <dbReference type="SAM" id="Phobius"/>
    </source>
</evidence>
<dbReference type="AlphaFoldDB" id="A0A915HYP5"/>
<name>A0A915HYP5_ROMCU</name>
<accession>A0A915HYP5</accession>
<reference evidence="3" key="1">
    <citation type="submission" date="2022-11" db="UniProtKB">
        <authorList>
            <consortium name="WormBaseParasite"/>
        </authorList>
    </citation>
    <scope>IDENTIFICATION</scope>
</reference>
<keyword evidence="2" id="KW-1185">Reference proteome</keyword>
<dbReference type="Proteomes" id="UP000887565">
    <property type="component" value="Unplaced"/>
</dbReference>
<keyword evidence="1" id="KW-1133">Transmembrane helix</keyword>
<keyword evidence="1" id="KW-0812">Transmembrane</keyword>
<proteinExistence type="predicted"/>
<feature type="transmembrane region" description="Helical" evidence="1">
    <location>
        <begin position="59"/>
        <end position="78"/>
    </location>
</feature>
<organism evidence="2 3">
    <name type="scientific">Romanomermis culicivorax</name>
    <name type="common">Nematode worm</name>
    <dbReference type="NCBI Taxonomy" id="13658"/>
    <lineage>
        <taxon>Eukaryota</taxon>
        <taxon>Metazoa</taxon>
        <taxon>Ecdysozoa</taxon>
        <taxon>Nematoda</taxon>
        <taxon>Enoplea</taxon>
        <taxon>Dorylaimia</taxon>
        <taxon>Mermithida</taxon>
        <taxon>Mermithoidea</taxon>
        <taxon>Mermithidae</taxon>
        <taxon>Romanomermis</taxon>
    </lineage>
</organism>